<keyword evidence="4 9" id="KW-0812">Transmembrane</keyword>
<dbReference type="GO" id="GO:0008320">
    <property type="term" value="F:protein transmembrane transporter activity"/>
    <property type="evidence" value="ECO:0007669"/>
    <property type="project" value="UniProtKB-UniRule"/>
</dbReference>
<keyword evidence="5 9" id="KW-0653">Protein transport</keyword>
<proteinExistence type="inferred from homology"/>
<evidence type="ECO:0000256" key="3">
    <source>
        <dbReference type="ARBA" id="ARBA00022475"/>
    </source>
</evidence>
<dbReference type="InterPro" id="IPR006312">
    <property type="entry name" value="TatA/E"/>
</dbReference>
<dbReference type="NCBIfam" id="NF011430">
    <property type="entry name" value="PRK14861.1"/>
    <property type="match status" value="1"/>
</dbReference>
<evidence type="ECO:0000256" key="7">
    <source>
        <dbReference type="ARBA" id="ARBA00023010"/>
    </source>
</evidence>
<comment type="subunit">
    <text evidence="9">Forms a complex with TatC.</text>
</comment>
<feature type="transmembrane region" description="Helical" evidence="9">
    <location>
        <begin position="12"/>
        <end position="34"/>
    </location>
</feature>
<dbReference type="PANTHER" id="PTHR42982">
    <property type="entry name" value="SEC-INDEPENDENT PROTEIN TRANSLOCASE PROTEIN TATA"/>
    <property type="match status" value="1"/>
</dbReference>
<dbReference type="EMBL" id="FNHH01000003">
    <property type="protein sequence ID" value="SDL91011.1"/>
    <property type="molecule type" value="Genomic_DNA"/>
</dbReference>
<feature type="region of interest" description="Disordered" evidence="10">
    <location>
        <begin position="77"/>
        <end position="153"/>
    </location>
</feature>
<dbReference type="Proteomes" id="UP000199226">
    <property type="component" value="Unassembled WGS sequence"/>
</dbReference>
<name>A0A1G9NXC5_9SPHI</name>
<evidence type="ECO:0000256" key="9">
    <source>
        <dbReference type="HAMAP-Rule" id="MF_00236"/>
    </source>
</evidence>
<keyword evidence="8 9" id="KW-0472">Membrane</keyword>
<dbReference type="PANTHER" id="PTHR42982:SF1">
    <property type="entry name" value="SEC-INDEPENDENT PROTEIN TRANSLOCASE PROTEIN TATA"/>
    <property type="match status" value="1"/>
</dbReference>
<comment type="subcellular location">
    <subcellularLocation>
        <location evidence="1 9">Cell membrane</location>
        <topology evidence="1 9">Single-pass membrane protein</topology>
    </subcellularLocation>
</comment>
<sequence>MYIDLCYMNNSILLFMNIGGPEMILIFVVVLLLFGGKKLPELARGLGKGLREFKDASDGIKREIHNNINTVTEAADLEKSAAAKPENNYQNTDNNYSDTQNEYSAHADGTYPDMDAPLAETNNTATDTNSNEEVSSGYVNPDEAGFENTKIAH</sequence>
<evidence type="ECO:0000313" key="11">
    <source>
        <dbReference type="EMBL" id="SDL91011.1"/>
    </source>
</evidence>
<evidence type="ECO:0000256" key="4">
    <source>
        <dbReference type="ARBA" id="ARBA00022692"/>
    </source>
</evidence>
<evidence type="ECO:0000256" key="1">
    <source>
        <dbReference type="ARBA" id="ARBA00004162"/>
    </source>
</evidence>
<evidence type="ECO:0000256" key="10">
    <source>
        <dbReference type="SAM" id="MobiDB-lite"/>
    </source>
</evidence>
<evidence type="ECO:0000256" key="6">
    <source>
        <dbReference type="ARBA" id="ARBA00022989"/>
    </source>
</evidence>
<evidence type="ECO:0000256" key="5">
    <source>
        <dbReference type="ARBA" id="ARBA00022927"/>
    </source>
</evidence>
<dbReference type="Gene3D" id="1.20.5.3310">
    <property type="match status" value="1"/>
</dbReference>
<protein>
    <recommendedName>
        <fullName evidence="9">Sec-independent protein translocase protein TatA</fullName>
    </recommendedName>
</protein>
<keyword evidence="3 9" id="KW-1003">Cell membrane</keyword>
<keyword evidence="12" id="KW-1185">Reference proteome</keyword>
<evidence type="ECO:0000256" key="2">
    <source>
        <dbReference type="ARBA" id="ARBA00022448"/>
    </source>
</evidence>
<dbReference type="AlphaFoldDB" id="A0A1G9NXC5"/>
<keyword evidence="2 9" id="KW-0813">Transport</keyword>
<comment type="similarity">
    <text evidence="9">Belongs to the TatA/E family.</text>
</comment>
<evidence type="ECO:0000313" key="12">
    <source>
        <dbReference type="Proteomes" id="UP000199226"/>
    </source>
</evidence>
<dbReference type="Pfam" id="PF02416">
    <property type="entry name" value="TatA_B_E"/>
    <property type="match status" value="1"/>
</dbReference>
<organism evidence="11 12">
    <name type="scientific">Daejeonella rubra</name>
    <dbReference type="NCBI Taxonomy" id="990371"/>
    <lineage>
        <taxon>Bacteria</taxon>
        <taxon>Pseudomonadati</taxon>
        <taxon>Bacteroidota</taxon>
        <taxon>Sphingobacteriia</taxon>
        <taxon>Sphingobacteriales</taxon>
        <taxon>Sphingobacteriaceae</taxon>
        <taxon>Daejeonella</taxon>
    </lineage>
</organism>
<dbReference type="STRING" id="990371.SAMN05421813_103213"/>
<reference evidence="12" key="1">
    <citation type="submission" date="2016-10" db="EMBL/GenBank/DDBJ databases">
        <authorList>
            <person name="Varghese N."/>
            <person name="Submissions S."/>
        </authorList>
    </citation>
    <scope>NUCLEOTIDE SEQUENCE [LARGE SCALE GENOMIC DNA]</scope>
    <source>
        <strain evidence="12">DSM 24536</strain>
    </source>
</reference>
<comment type="function">
    <text evidence="9">Part of the twin-arginine translocation (Tat) system that transports large folded proteins containing a characteristic twin-arginine motif in their signal peptide across membranes. TatA could form the protein-conducting channel of the Tat system.</text>
</comment>
<dbReference type="InterPro" id="IPR003369">
    <property type="entry name" value="TatA/B/E"/>
</dbReference>
<accession>A0A1G9NXC5</accession>
<keyword evidence="7 9" id="KW-0811">Translocation</keyword>
<dbReference type="NCBIfam" id="TIGR01411">
    <property type="entry name" value="tatAE"/>
    <property type="match status" value="1"/>
</dbReference>
<feature type="compositionally biased region" description="Polar residues" evidence="10">
    <location>
        <begin position="120"/>
        <end position="138"/>
    </location>
</feature>
<dbReference type="HAMAP" id="MF_00236">
    <property type="entry name" value="TatA_E"/>
    <property type="match status" value="1"/>
</dbReference>
<feature type="compositionally biased region" description="Polar residues" evidence="10">
    <location>
        <begin position="87"/>
        <end position="103"/>
    </location>
</feature>
<keyword evidence="6 9" id="KW-1133">Transmembrane helix</keyword>
<evidence type="ECO:0000256" key="8">
    <source>
        <dbReference type="ARBA" id="ARBA00023136"/>
    </source>
</evidence>
<dbReference type="GO" id="GO:0033281">
    <property type="term" value="C:TAT protein transport complex"/>
    <property type="evidence" value="ECO:0007669"/>
    <property type="project" value="UniProtKB-UniRule"/>
</dbReference>
<dbReference type="GO" id="GO:0043953">
    <property type="term" value="P:protein transport by the Tat complex"/>
    <property type="evidence" value="ECO:0007669"/>
    <property type="project" value="UniProtKB-UniRule"/>
</dbReference>
<gene>
    <name evidence="9" type="primary">tatA</name>
    <name evidence="11" type="ORF">SAMN05421813_103213</name>
</gene>